<dbReference type="Gene3D" id="3.30.160.60">
    <property type="entry name" value="Classic Zinc Finger"/>
    <property type="match status" value="4"/>
</dbReference>
<evidence type="ECO:0000259" key="9">
    <source>
        <dbReference type="PROSITE" id="PS50157"/>
    </source>
</evidence>
<organism evidence="11 12">
    <name type="scientific">Galeopterus variegatus</name>
    <name type="common">Malayan flying lemur</name>
    <name type="synonym">Cynocephalus variegatus</name>
    <dbReference type="NCBI Taxonomy" id="482537"/>
    <lineage>
        <taxon>Eukaryota</taxon>
        <taxon>Metazoa</taxon>
        <taxon>Chordata</taxon>
        <taxon>Craniata</taxon>
        <taxon>Vertebrata</taxon>
        <taxon>Euteleostomi</taxon>
        <taxon>Mammalia</taxon>
        <taxon>Eutheria</taxon>
        <taxon>Euarchontoglires</taxon>
        <taxon>Dermoptera</taxon>
        <taxon>Cynocephalidae</taxon>
        <taxon>Galeopterus</taxon>
    </lineage>
</organism>
<dbReference type="PROSITE" id="PS50805">
    <property type="entry name" value="KRAB"/>
    <property type="match status" value="1"/>
</dbReference>
<keyword evidence="4 7" id="KW-0863">Zinc-finger</keyword>
<dbReference type="InterPro" id="IPR001909">
    <property type="entry name" value="KRAB"/>
</dbReference>
<dbReference type="PROSITE" id="PS00028">
    <property type="entry name" value="ZINC_FINGER_C2H2_1"/>
    <property type="match status" value="4"/>
</dbReference>
<evidence type="ECO:0000256" key="1">
    <source>
        <dbReference type="ARBA" id="ARBA00004123"/>
    </source>
</evidence>
<dbReference type="GeneID" id="103604306"/>
<dbReference type="SMART" id="SM00355">
    <property type="entry name" value="ZnF_C2H2"/>
    <property type="match status" value="4"/>
</dbReference>
<evidence type="ECO:0000256" key="4">
    <source>
        <dbReference type="ARBA" id="ARBA00022771"/>
    </source>
</evidence>
<keyword evidence="3" id="KW-0677">Repeat</keyword>
<gene>
    <name evidence="12" type="primary">ZFP57</name>
</gene>
<dbReference type="Pfam" id="PF01352">
    <property type="entry name" value="KRAB"/>
    <property type="match status" value="1"/>
</dbReference>
<keyword evidence="2" id="KW-0479">Metal-binding</keyword>
<evidence type="ECO:0000256" key="5">
    <source>
        <dbReference type="ARBA" id="ARBA00022833"/>
    </source>
</evidence>
<dbReference type="SUPFAM" id="SSF57667">
    <property type="entry name" value="beta-beta-alpha zinc fingers"/>
    <property type="match status" value="2"/>
</dbReference>
<evidence type="ECO:0000256" key="7">
    <source>
        <dbReference type="PROSITE-ProRule" id="PRU00042"/>
    </source>
</evidence>
<feature type="domain" description="C2H2-type" evidence="9">
    <location>
        <begin position="145"/>
        <end position="172"/>
    </location>
</feature>
<dbReference type="PROSITE" id="PS50157">
    <property type="entry name" value="ZINC_FINGER_C2H2_2"/>
    <property type="match status" value="4"/>
</dbReference>
<dbReference type="PANTHER" id="PTHR24381">
    <property type="entry name" value="ZINC FINGER PROTEIN"/>
    <property type="match status" value="1"/>
</dbReference>
<proteinExistence type="predicted"/>
<evidence type="ECO:0000256" key="3">
    <source>
        <dbReference type="ARBA" id="ARBA00022737"/>
    </source>
</evidence>
<reference evidence="12" key="1">
    <citation type="submission" date="2025-08" db="UniProtKB">
        <authorList>
            <consortium name="RefSeq"/>
        </authorList>
    </citation>
    <scope>IDENTIFICATION</scope>
</reference>
<dbReference type="Gene3D" id="6.10.140.140">
    <property type="match status" value="1"/>
</dbReference>
<evidence type="ECO:0000256" key="2">
    <source>
        <dbReference type="ARBA" id="ARBA00022723"/>
    </source>
</evidence>
<feature type="domain" description="C2H2-type" evidence="9">
    <location>
        <begin position="173"/>
        <end position="200"/>
    </location>
</feature>
<evidence type="ECO:0000313" key="11">
    <source>
        <dbReference type="Proteomes" id="UP000694923"/>
    </source>
</evidence>
<feature type="domain" description="C2H2-type" evidence="9">
    <location>
        <begin position="117"/>
        <end position="144"/>
    </location>
</feature>
<dbReference type="CDD" id="cd07765">
    <property type="entry name" value="KRAB_A-box"/>
    <property type="match status" value="1"/>
</dbReference>
<dbReference type="SMART" id="SM00349">
    <property type="entry name" value="KRAB"/>
    <property type="match status" value="1"/>
</dbReference>
<sequence>MERDCWQKARVKKPVTFEDVAVNFTQDEWDCLDASQRVLYEDVMAETFRNLVSVAFAKGGKKEKLRVQGQRLRDERTSDDKVFSLDSRGAGQSPPSVLAGSVDRTSVFQASPAGPNFSCHTCGRCFSKRSYLLSHQFVHSPKQTNSCSQCGKLFRSPKTLGYHKRMHLGERPFCCSLCDKTYCDASGLSRHRRVHLGYRPHSCPVCGKGFRDQSELKRHQKVHQNQEPEAGKQEHIVRIPGTAAFQAPILRSPRSTEGLVDVNYAPVVRNPEAIFRTESPMAQIQPPVLNNQAPMARTQVITGRTQEPIVTT</sequence>
<dbReference type="SUPFAM" id="SSF109640">
    <property type="entry name" value="KRAB domain (Kruppel-associated box)"/>
    <property type="match status" value="1"/>
</dbReference>
<dbReference type="InterPro" id="IPR036051">
    <property type="entry name" value="KRAB_dom_sf"/>
</dbReference>
<evidence type="ECO:0000313" key="12">
    <source>
        <dbReference type="RefSeq" id="XP_008587094.1"/>
    </source>
</evidence>
<protein>
    <submittedName>
        <fullName evidence="12">Zinc finger protein 57 homolog</fullName>
    </submittedName>
</protein>
<feature type="region of interest" description="Disordered" evidence="8">
    <location>
        <begin position="76"/>
        <end position="96"/>
    </location>
</feature>
<dbReference type="InterPro" id="IPR013087">
    <property type="entry name" value="Znf_C2H2_type"/>
</dbReference>
<comment type="subcellular location">
    <subcellularLocation>
        <location evidence="1">Nucleus</location>
    </subcellularLocation>
</comment>
<dbReference type="RefSeq" id="XP_008587094.1">
    <property type="nucleotide sequence ID" value="XM_008588872.1"/>
</dbReference>
<keyword evidence="5" id="KW-0862">Zinc</keyword>
<keyword evidence="11" id="KW-1185">Reference proteome</keyword>
<feature type="domain" description="C2H2-type" evidence="9">
    <location>
        <begin position="201"/>
        <end position="228"/>
    </location>
</feature>
<name>A0ABM0S2K3_GALVR</name>
<keyword evidence="6" id="KW-0539">Nucleus</keyword>
<accession>A0ABM0S2K3</accession>
<dbReference type="InterPro" id="IPR036236">
    <property type="entry name" value="Znf_C2H2_sf"/>
</dbReference>
<dbReference type="PANTHER" id="PTHR24381:SF393">
    <property type="entry name" value="CHROMATIN-LINKED ADAPTOR FOR MSL PROTEINS, ISOFORM B"/>
    <property type="match status" value="1"/>
</dbReference>
<evidence type="ECO:0000259" key="10">
    <source>
        <dbReference type="PROSITE" id="PS50805"/>
    </source>
</evidence>
<feature type="domain" description="KRAB" evidence="10">
    <location>
        <begin position="15"/>
        <end position="95"/>
    </location>
</feature>
<evidence type="ECO:0000256" key="8">
    <source>
        <dbReference type="SAM" id="MobiDB-lite"/>
    </source>
</evidence>
<dbReference type="Pfam" id="PF00096">
    <property type="entry name" value="zf-C2H2"/>
    <property type="match status" value="4"/>
</dbReference>
<evidence type="ECO:0000256" key="6">
    <source>
        <dbReference type="ARBA" id="ARBA00023242"/>
    </source>
</evidence>
<dbReference type="Proteomes" id="UP000694923">
    <property type="component" value="Unplaced"/>
</dbReference>